<feature type="domain" description="Timeless N-terminal" evidence="4">
    <location>
        <begin position="2"/>
        <end position="141"/>
    </location>
</feature>
<evidence type="ECO:0000313" key="6">
    <source>
        <dbReference type="Proteomes" id="UP001152888"/>
    </source>
</evidence>
<proteinExistence type="predicted"/>
<dbReference type="Proteomes" id="UP001152888">
    <property type="component" value="Unassembled WGS sequence"/>
</dbReference>
<sequence length="396" mass="46192">DPSERSEDHSLTVERILLLIRNVLYAPADPSEARPDDDANVHDQVLWALRQSGTLDILLYIGSASAERLYYMHLVEVLSLMLREQNAGSLAEAAPQRSQAEKMRDEAELLAIRHRETSEKRRKVKGYGGARHSSFGGTFVVQDMKSISDNALIYHKPLGKLDKLSFDVDKQKPKTPRHRMPFVATSTERRSAFAVRLFLKDFCSEFLNGAYNTVMNHVKDNVVRNRAQQHDESYYLWAMRFFMEFNRKHRFEVKLVSETTSVQTFHYVQQLSENYYDLMSTCKKKLRLWSRRLHLALLAYRELFLTLCAMDRSTDETVRDSSKVIKSNILYVPEYREFVLTLLVNYDELKMSDAYLLDLIETQHVFVKIFEKFCGHEGTLFVQKRIKGGRRKRKGQ</sequence>
<comment type="caution">
    <text evidence="5">The sequence shown here is derived from an EMBL/GenBank/DDBJ whole genome shotgun (WGS) entry which is preliminary data.</text>
</comment>
<dbReference type="GO" id="GO:0003677">
    <property type="term" value="F:DNA binding"/>
    <property type="evidence" value="ECO:0007669"/>
    <property type="project" value="TreeGrafter"/>
</dbReference>
<dbReference type="GO" id="GO:0009649">
    <property type="term" value="P:entrainment of circadian clock"/>
    <property type="evidence" value="ECO:0007669"/>
    <property type="project" value="TreeGrafter"/>
</dbReference>
<dbReference type="OrthoDB" id="310853at2759"/>
<gene>
    <name evidence="5" type="ORF">ACAOBT_LOCUS25412</name>
</gene>
<dbReference type="EMBL" id="CAKOFQ010007395">
    <property type="protein sequence ID" value="CAH2000208.1"/>
    <property type="molecule type" value="Genomic_DNA"/>
</dbReference>
<reference evidence="5" key="1">
    <citation type="submission" date="2022-03" db="EMBL/GenBank/DDBJ databases">
        <authorList>
            <person name="Sayadi A."/>
        </authorList>
    </citation>
    <scope>NUCLEOTIDE SEQUENCE</scope>
</reference>
<accession>A0A9P0LWX4</accession>
<protein>
    <recommendedName>
        <fullName evidence="4">Timeless N-terminal domain-containing protein</fullName>
    </recommendedName>
</protein>
<dbReference type="InterPro" id="IPR006906">
    <property type="entry name" value="Timeless_N"/>
</dbReference>
<evidence type="ECO:0000313" key="5">
    <source>
        <dbReference type="EMBL" id="CAH2000208.1"/>
    </source>
</evidence>
<dbReference type="GO" id="GO:0043111">
    <property type="term" value="P:replication fork arrest"/>
    <property type="evidence" value="ECO:0007669"/>
    <property type="project" value="TreeGrafter"/>
</dbReference>
<dbReference type="AlphaFoldDB" id="A0A9P0LWX4"/>
<evidence type="ECO:0000259" key="4">
    <source>
        <dbReference type="Pfam" id="PF04821"/>
    </source>
</evidence>
<feature type="non-terminal residue" evidence="5">
    <location>
        <position position="396"/>
    </location>
</feature>
<organism evidence="5 6">
    <name type="scientific">Acanthoscelides obtectus</name>
    <name type="common">Bean weevil</name>
    <name type="synonym">Bruchus obtectus</name>
    <dbReference type="NCBI Taxonomy" id="200917"/>
    <lineage>
        <taxon>Eukaryota</taxon>
        <taxon>Metazoa</taxon>
        <taxon>Ecdysozoa</taxon>
        <taxon>Arthropoda</taxon>
        <taxon>Hexapoda</taxon>
        <taxon>Insecta</taxon>
        <taxon>Pterygota</taxon>
        <taxon>Neoptera</taxon>
        <taxon>Endopterygota</taxon>
        <taxon>Coleoptera</taxon>
        <taxon>Polyphaga</taxon>
        <taxon>Cucujiformia</taxon>
        <taxon>Chrysomeloidea</taxon>
        <taxon>Chrysomelidae</taxon>
        <taxon>Bruchinae</taxon>
        <taxon>Bruchini</taxon>
        <taxon>Acanthoscelides</taxon>
    </lineage>
</organism>
<dbReference type="GO" id="GO:0031298">
    <property type="term" value="C:replication fork protection complex"/>
    <property type="evidence" value="ECO:0007669"/>
    <property type="project" value="TreeGrafter"/>
</dbReference>
<dbReference type="InterPro" id="IPR044998">
    <property type="entry name" value="Timeless"/>
</dbReference>
<dbReference type="PANTHER" id="PTHR22940:SF4">
    <property type="entry name" value="PROTEIN TIMELESS HOMOLOG"/>
    <property type="match status" value="1"/>
</dbReference>
<dbReference type="Pfam" id="PF04821">
    <property type="entry name" value="TIMELESS"/>
    <property type="match status" value="1"/>
</dbReference>
<keyword evidence="3" id="KW-0131">Cell cycle</keyword>
<dbReference type="GO" id="GO:0006281">
    <property type="term" value="P:DNA repair"/>
    <property type="evidence" value="ECO:0007669"/>
    <property type="project" value="TreeGrafter"/>
</dbReference>
<dbReference type="PANTHER" id="PTHR22940">
    <property type="entry name" value="TIMEOUT/TIMELESS-2"/>
    <property type="match status" value="1"/>
</dbReference>
<evidence type="ECO:0000256" key="2">
    <source>
        <dbReference type="ARBA" id="ARBA00023242"/>
    </source>
</evidence>
<keyword evidence="2" id="KW-0539">Nucleus</keyword>
<name>A0A9P0LWX4_ACAOB</name>
<comment type="subcellular location">
    <subcellularLocation>
        <location evidence="1">Nucleus</location>
    </subcellularLocation>
</comment>
<keyword evidence="6" id="KW-1185">Reference proteome</keyword>
<evidence type="ECO:0000256" key="3">
    <source>
        <dbReference type="ARBA" id="ARBA00023306"/>
    </source>
</evidence>
<dbReference type="GO" id="GO:0000076">
    <property type="term" value="P:DNA replication checkpoint signaling"/>
    <property type="evidence" value="ECO:0007669"/>
    <property type="project" value="TreeGrafter"/>
</dbReference>
<evidence type="ECO:0000256" key="1">
    <source>
        <dbReference type="ARBA" id="ARBA00004123"/>
    </source>
</evidence>